<evidence type="ECO:0000259" key="8">
    <source>
        <dbReference type="PROSITE" id="PS50090"/>
    </source>
</evidence>
<accession>A0A8J4C1P9</accession>
<feature type="domain" description="HTH myb-type" evidence="9">
    <location>
        <begin position="70"/>
        <end position="115"/>
    </location>
</feature>
<feature type="region of interest" description="Disordered" evidence="7">
    <location>
        <begin position="1"/>
        <end position="64"/>
    </location>
</feature>
<dbReference type="AlphaFoldDB" id="A0A8J4C1P9"/>
<feature type="region of interest" description="Disordered" evidence="7">
    <location>
        <begin position="193"/>
        <end position="340"/>
    </location>
</feature>
<dbReference type="PROSITE" id="PS50090">
    <property type="entry name" value="MYB_LIKE"/>
    <property type="match status" value="2"/>
</dbReference>
<keyword evidence="3" id="KW-0805">Transcription regulation</keyword>
<evidence type="ECO:0000259" key="9">
    <source>
        <dbReference type="PROSITE" id="PS51294"/>
    </source>
</evidence>
<feature type="compositionally biased region" description="Basic and acidic residues" evidence="7">
    <location>
        <begin position="226"/>
        <end position="235"/>
    </location>
</feature>
<feature type="region of interest" description="Disordered" evidence="7">
    <location>
        <begin position="416"/>
        <end position="439"/>
    </location>
</feature>
<keyword evidence="2" id="KW-0677">Repeat</keyword>
<dbReference type="Pfam" id="PF00249">
    <property type="entry name" value="Myb_DNA-binding"/>
    <property type="match status" value="2"/>
</dbReference>
<keyword evidence="4" id="KW-0238">DNA-binding</keyword>
<dbReference type="SUPFAM" id="SSF46689">
    <property type="entry name" value="Homeodomain-like"/>
    <property type="match status" value="1"/>
</dbReference>
<comment type="subcellular location">
    <subcellularLocation>
        <location evidence="1">Nucleus</location>
    </subcellularLocation>
</comment>
<gene>
    <name evidence="10" type="ORF">Vretifemale_585</name>
</gene>
<feature type="domain" description="Myb-like" evidence="8">
    <location>
        <begin position="72"/>
        <end position="115"/>
    </location>
</feature>
<dbReference type="GO" id="GO:0005634">
    <property type="term" value="C:nucleus"/>
    <property type="evidence" value="ECO:0007669"/>
    <property type="project" value="UniProtKB-SubCell"/>
</dbReference>
<dbReference type="PROSITE" id="PS51294">
    <property type="entry name" value="HTH_MYB"/>
    <property type="match status" value="2"/>
</dbReference>
<keyword evidence="6" id="KW-0539">Nucleus</keyword>
<dbReference type="OrthoDB" id="2143914at2759"/>
<feature type="compositionally biased region" description="Low complexity" evidence="7">
    <location>
        <begin position="265"/>
        <end position="319"/>
    </location>
</feature>
<protein>
    <submittedName>
        <fullName evidence="10">Uncharacterized protein</fullName>
    </submittedName>
</protein>
<keyword evidence="5" id="KW-0804">Transcription</keyword>
<feature type="compositionally biased region" description="Polar residues" evidence="7">
    <location>
        <begin position="1141"/>
        <end position="1152"/>
    </location>
</feature>
<dbReference type="Proteomes" id="UP000747110">
    <property type="component" value="Unassembled WGS sequence"/>
</dbReference>
<name>A0A8J4C1P9_9CHLO</name>
<feature type="compositionally biased region" description="Basic and acidic residues" evidence="7">
    <location>
        <begin position="808"/>
        <end position="822"/>
    </location>
</feature>
<feature type="compositionally biased region" description="Low complexity" evidence="7">
    <location>
        <begin position="418"/>
        <end position="436"/>
    </location>
</feature>
<keyword evidence="11" id="KW-1185">Reference proteome</keyword>
<evidence type="ECO:0000256" key="4">
    <source>
        <dbReference type="ARBA" id="ARBA00023125"/>
    </source>
</evidence>
<feature type="compositionally biased region" description="Acidic residues" evidence="7">
    <location>
        <begin position="20"/>
        <end position="29"/>
    </location>
</feature>
<evidence type="ECO:0000256" key="7">
    <source>
        <dbReference type="SAM" id="MobiDB-lite"/>
    </source>
</evidence>
<feature type="region of interest" description="Disordered" evidence="7">
    <location>
        <begin position="1012"/>
        <end position="1052"/>
    </location>
</feature>
<dbReference type="Gene3D" id="1.10.10.60">
    <property type="entry name" value="Homeodomain-like"/>
    <property type="match status" value="2"/>
</dbReference>
<evidence type="ECO:0000313" key="11">
    <source>
        <dbReference type="Proteomes" id="UP000747110"/>
    </source>
</evidence>
<dbReference type="SMART" id="SM00717">
    <property type="entry name" value="SANT"/>
    <property type="match status" value="2"/>
</dbReference>
<feature type="compositionally biased region" description="Basic residues" evidence="7">
    <location>
        <begin position="1016"/>
        <end position="1039"/>
    </location>
</feature>
<evidence type="ECO:0000313" key="10">
    <source>
        <dbReference type="EMBL" id="GIL69669.1"/>
    </source>
</evidence>
<feature type="domain" description="HTH myb-type" evidence="9">
    <location>
        <begin position="116"/>
        <end position="170"/>
    </location>
</feature>
<evidence type="ECO:0000256" key="2">
    <source>
        <dbReference type="ARBA" id="ARBA00022737"/>
    </source>
</evidence>
<feature type="compositionally biased region" description="Polar residues" evidence="7">
    <location>
        <begin position="46"/>
        <end position="58"/>
    </location>
</feature>
<dbReference type="PANTHER" id="PTHR47995:SF18">
    <property type="entry name" value="TRANSCRIPTION FACTOR MYB65"/>
    <property type="match status" value="1"/>
</dbReference>
<evidence type="ECO:0000256" key="5">
    <source>
        <dbReference type="ARBA" id="ARBA00023163"/>
    </source>
</evidence>
<dbReference type="InterPro" id="IPR001005">
    <property type="entry name" value="SANT/Myb"/>
</dbReference>
<dbReference type="EMBL" id="BNCP01000001">
    <property type="protein sequence ID" value="GIL69669.1"/>
    <property type="molecule type" value="Genomic_DNA"/>
</dbReference>
<feature type="region of interest" description="Disordered" evidence="7">
    <location>
        <begin position="1139"/>
        <end position="1178"/>
    </location>
</feature>
<organism evidence="10 11">
    <name type="scientific">Volvox reticuliferus</name>
    <dbReference type="NCBI Taxonomy" id="1737510"/>
    <lineage>
        <taxon>Eukaryota</taxon>
        <taxon>Viridiplantae</taxon>
        <taxon>Chlorophyta</taxon>
        <taxon>core chlorophytes</taxon>
        <taxon>Chlorophyceae</taxon>
        <taxon>CS clade</taxon>
        <taxon>Chlamydomonadales</taxon>
        <taxon>Volvocaceae</taxon>
        <taxon>Volvox</taxon>
    </lineage>
</organism>
<reference evidence="10" key="1">
    <citation type="journal article" date="2021" name="Proc. Natl. Acad. Sci. U.S.A.">
        <title>Three genomes in the algal genus Volvox reveal the fate of a haploid sex-determining region after a transition to homothallism.</title>
        <authorList>
            <person name="Yamamoto K."/>
            <person name="Hamaji T."/>
            <person name="Kawai-Toyooka H."/>
            <person name="Matsuzaki R."/>
            <person name="Takahashi F."/>
            <person name="Nishimura Y."/>
            <person name="Kawachi M."/>
            <person name="Noguchi H."/>
            <person name="Minakuchi Y."/>
            <person name="Umen J.G."/>
            <person name="Toyoda A."/>
            <person name="Nozaki H."/>
        </authorList>
    </citation>
    <scope>NUCLEOTIDE SEQUENCE</scope>
    <source>
        <strain evidence="10">NIES-3786</strain>
    </source>
</reference>
<dbReference type="GO" id="GO:0003677">
    <property type="term" value="F:DNA binding"/>
    <property type="evidence" value="ECO:0007669"/>
    <property type="project" value="UniProtKB-KW"/>
</dbReference>
<dbReference type="CDD" id="cd00167">
    <property type="entry name" value="SANT"/>
    <property type="match status" value="2"/>
</dbReference>
<feature type="domain" description="Myb-like" evidence="8">
    <location>
        <begin position="116"/>
        <end position="166"/>
    </location>
</feature>
<proteinExistence type="predicted"/>
<evidence type="ECO:0000256" key="3">
    <source>
        <dbReference type="ARBA" id="ARBA00023015"/>
    </source>
</evidence>
<evidence type="ECO:0000256" key="6">
    <source>
        <dbReference type="ARBA" id="ARBA00023242"/>
    </source>
</evidence>
<dbReference type="PANTHER" id="PTHR47995">
    <property type="entry name" value="TRANSCRIPTION FACTOR MYB33-RELATED"/>
    <property type="match status" value="1"/>
</dbReference>
<dbReference type="InterPro" id="IPR017930">
    <property type="entry name" value="Myb_dom"/>
</dbReference>
<evidence type="ECO:0000256" key="1">
    <source>
        <dbReference type="ARBA" id="ARBA00004123"/>
    </source>
</evidence>
<feature type="region of interest" description="Disordered" evidence="7">
    <location>
        <begin position="750"/>
        <end position="822"/>
    </location>
</feature>
<feature type="compositionally biased region" description="Low complexity" evidence="7">
    <location>
        <begin position="237"/>
        <end position="247"/>
    </location>
</feature>
<comment type="caution">
    <text evidence="10">The sequence shown here is derived from an EMBL/GenBank/DDBJ whole genome shotgun (WGS) entry which is preliminary data.</text>
</comment>
<sequence>MDKWRQGDGECESPSISTTETDESSGCEDVPEHEATSSRRGPSGARATSGSHGNSGSASLGDPLARTPYRAWTKEEDELLRTLVDAHGANKWTEIAAGLPGRTGKSCRLRWVNQLRGDLLTGAFTPAEDQKIVEMQATYGNKWSAIARELPGRTDNMVKNRWNSYLKRRVEMGRAIALSLGLGLAVATPPAVESANTETSSQQQRMVMPSPRRRRSGDGWATATSEGRERQRRSLEQTGGAATSSIGGRSGGGGRRSNSRGRGAGSRSGASSISGGGQQQQQQPAVSSAVQGSSGSAPTSLLSSQVASSLSGLQSAASAPPGTIPSQSPPFRFPGPMLTGNPNPQQLPVWHPGIPGPPVAIHPAAAPVFLGQCPHPQSACGASISGVTEALSVHTTVPAVGSHIVPVPPAGMISNTTVSAGPSASVSASHSSPPSVMQQAGPDAFGGVQVLGLVQAPPSAPGVGAGNSVNIVAPPQVLQLANTGGAKLGTVVSHTGLLGEQSLHPQAQPIAQQQPINGLSWLPQQLQQPQTFAGAPPGLTLLQGVTQQPTPAPFDRDSDSANVQRLALLQQYFMRHLPAEQAAIAAAAALNLFQQTAAVEAQRATVVANQHHPQQQATMAFAMQASGGLPPVPEVQGEPASQTMPWTASAPGSSQSAAASAAAFTNAPLMTSATAACTFSLAGSVYGAQPTAATVPVPIPGVAAPPVFPIVAKMSTGLSGISEGGSPPKRMRDGRGQPAVSFADLRLTSAVSTEQPKQKHLQPCGRSIVVHGHRLQRSEPVRDSSSVRGGQNLDKYTSGPASQSCPEHSSRIPRSDGQMARRQEVMVPHSTPAAEAATVAGSTSVTSSAPTEMGHALMSDSTALQLTELLMASPIREQQQCAAHEMFILSGSSPEGSPPKGCLGAKSAERVLMETGTVRVVTASGATVLMPANAAVQGACADAAVNPEQQSLESHPTTSAEAMLWESEPGTCPSDNVAMTATAGSCQEGKPVASAAAGFPVAHDIQCPTGLSPFKGSRRGSHSGHHHHHYHHHPHHHRALGQSYGKFDSLTPHGGSHDTQYAGHLEFLGHELCGFLADNPMGVPTPVDMSPMTGSMSDLAAVAGDDDDAHGAVDSLPADWHLDSLMDKPHLSWCTSELAANGSSPQEQSATGYTVGDGHCKSSGGSGAGIGQHAVAGR</sequence>
<dbReference type="InterPro" id="IPR009057">
    <property type="entry name" value="Homeodomain-like_sf"/>
</dbReference>